<sequence length="157" mass="16225">MTPSGLNLRNSTASASTFVRTELICVYNCSTVAAEFASNRSDSLATKRAFFTVVCSNELLDSVVATNLSPCEARTAASDDTWSKRCFTSSIVAGSVATLALNSAGTADDVEIAVSIGKVEVVTLAVSAACFTTLKTIFVLPPSTTPELIVATSLAAS</sequence>
<accession>A0A0Z8BGK3</accession>
<protein>
    <submittedName>
        <fullName evidence="1">Uncharacterized protein</fullName>
    </submittedName>
</protein>
<dbReference type="EMBL" id="FIFN01000006">
    <property type="protein sequence ID" value="CYU06577.1"/>
    <property type="molecule type" value="Genomic_DNA"/>
</dbReference>
<evidence type="ECO:0000313" key="2">
    <source>
        <dbReference type="Proteomes" id="UP000072003"/>
    </source>
</evidence>
<reference evidence="1 2" key="1">
    <citation type="submission" date="2016-02" db="EMBL/GenBank/DDBJ databases">
        <authorList>
            <consortium name="Pathogen Informatics"/>
        </authorList>
    </citation>
    <scope>NUCLEOTIDE SEQUENCE [LARGE SCALE GENOMIC DNA]</scope>
    <source>
        <strain evidence="1 2">LSS100</strain>
    </source>
</reference>
<evidence type="ECO:0000313" key="1">
    <source>
        <dbReference type="EMBL" id="CYU06577.1"/>
    </source>
</evidence>
<gene>
    <name evidence="1" type="ORF">ERS132462_00912</name>
</gene>
<dbReference type="Proteomes" id="UP000072003">
    <property type="component" value="Unassembled WGS sequence"/>
</dbReference>
<name>A0A0Z8BGK3_STRSU</name>
<proteinExistence type="predicted"/>
<dbReference type="AlphaFoldDB" id="A0A0Z8BGK3"/>
<organism evidence="1 2">
    <name type="scientific">Streptococcus suis</name>
    <dbReference type="NCBI Taxonomy" id="1307"/>
    <lineage>
        <taxon>Bacteria</taxon>
        <taxon>Bacillati</taxon>
        <taxon>Bacillota</taxon>
        <taxon>Bacilli</taxon>
        <taxon>Lactobacillales</taxon>
        <taxon>Streptococcaceae</taxon>
        <taxon>Streptococcus</taxon>
    </lineage>
</organism>